<organism evidence="1 2">
    <name type="scientific">Aeromonas phage AS-szw</name>
    <dbReference type="NCBI Taxonomy" id="2026114"/>
    <lineage>
        <taxon>Viruses</taxon>
        <taxon>Duplodnaviria</taxon>
        <taxon>Heunggongvirae</taxon>
        <taxon>Uroviricota</taxon>
        <taxon>Caudoviricetes</taxon>
        <taxon>Pantevenvirales</taxon>
        <taxon>Straboviridae</taxon>
        <taxon>Emmerichvirinae</taxon>
        <taxon>Ceceduovirus</taxon>
        <taxon>Ceceduovirus aszj</taxon>
    </lineage>
</organism>
<dbReference type="Proteomes" id="UP000230211">
    <property type="component" value="Segment"/>
</dbReference>
<protein>
    <submittedName>
        <fullName evidence="1">Uncharacterized protein</fullName>
    </submittedName>
</protein>
<evidence type="ECO:0000313" key="1">
    <source>
        <dbReference type="EMBL" id="ATI17252.1"/>
    </source>
</evidence>
<accession>A0A291LCX6</accession>
<name>A0A291LCX6_9CAUD</name>
<evidence type="ECO:0000313" key="2">
    <source>
        <dbReference type="Proteomes" id="UP000230211"/>
    </source>
</evidence>
<reference evidence="1 2" key="1">
    <citation type="submission" date="2017-07" db="EMBL/GenBank/DDBJ databases">
        <title>In vitro design and evaluation of phage cocktails against multidrug-resistant Aeromonas salmonicida.</title>
        <authorList>
            <person name="Chen L."/>
            <person name="Yuan S."/>
            <person name="Ma Y."/>
        </authorList>
    </citation>
    <scope>NUCLEOTIDE SEQUENCE [LARGE SCALE GENOMIC DNA]</scope>
</reference>
<proteinExistence type="predicted"/>
<dbReference type="EMBL" id="MF498773">
    <property type="protein sequence ID" value="ATI17252.1"/>
    <property type="molecule type" value="Genomic_DNA"/>
</dbReference>
<sequence length="107" mass="12508">MAEFITETSNKTHHKVVQLRKAIRKVDTAKIAIFRKTDLTDAYREYNYAMYRAVEETGDHKIYIDFKYNQPKEKIIDLVEKICSIEDTKVEWNGSMGSAIVVTFKVE</sequence>